<feature type="domain" description="DNA methylase N-4/N-6" evidence="9">
    <location>
        <begin position="30"/>
        <end position="311"/>
    </location>
</feature>
<evidence type="ECO:0000256" key="3">
    <source>
        <dbReference type="ARBA" id="ARBA00022603"/>
    </source>
</evidence>
<dbReference type="Proteomes" id="UP000275978">
    <property type="component" value="Segment"/>
</dbReference>
<dbReference type="GO" id="GO:0009307">
    <property type="term" value="P:DNA restriction-modification system"/>
    <property type="evidence" value="ECO:0007669"/>
    <property type="project" value="UniProtKB-KW"/>
</dbReference>
<evidence type="ECO:0000313" key="10">
    <source>
        <dbReference type="EMBL" id="AYQ99411.1"/>
    </source>
</evidence>
<keyword evidence="11" id="KW-1185">Reference proteome</keyword>
<dbReference type="Gene3D" id="3.40.50.150">
    <property type="entry name" value="Vaccinia Virus protein VP39"/>
    <property type="match status" value="1"/>
</dbReference>
<sequence>MTPYYQDDQVTLHHGDALAVARELPDGAADCIVTSPPYFGLRDYGVEGQYGLEDSPAEYVETMRALFSELRRVLADDGTLWLNIGDSYSSTATNNGGYSAKSGLRDGKLYPNEKHRVANDSNVARALRPDVGPKNLLGIPWRVAFALQDDGWILRNAVIWQKPDAMPESVTDRLTTSYEHVFLFSKTRRYWFDLDPIREEIVTAGCKSASTSSGNAHGLTGIGQHRGFTKAGHDNGRNPGDVWKIPKTHFSGAHFAVFPVALPQRCILAGCKPGGTVLDPFNGSGTTGLAAQKTGRRYIGIDINSDYLDLSLRTRLADSALNFEEPVP</sequence>
<dbReference type="InterPro" id="IPR002941">
    <property type="entry name" value="DNA_methylase_N4/N6"/>
</dbReference>
<dbReference type="GO" id="GO:0015667">
    <property type="term" value="F:site-specific DNA-methyltransferase (cytosine-N4-specific) activity"/>
    <property type="evidence" value="ECO:0007669"/>
    <property type="project" value="UniProtKB-EC"/>
</dbReference>
<dbReference type="PRINTS" id="PR00508">
    <property type="entry name" value="S21N4MTFRASE"/>
</dbReference>
<evidence type="ECO:0000313" key="11">
    <source>
        <dbReference type="Proteomes" id="UP000275978"/>
    </source>
</evidence>
<keyword evidence="4" id="KW-0808">Transferase</keyword>
<dbReference type="InterPro" id="IPR001091">
    <property type="entry name" value="RM_Methyltransferase"/>
</dbReference>
<dbReference type="GO" id="GO:0009007">
    <property type="term" value="F:site-specific DNA-methyltransferase (adenine-specific) activity"/>
    <property type="evidence" value="ECO:0007669"/>
    <property type="project" value="TreeGrafter"/>
</dbReference>
<dbReference type="REBASE" id="683544">
    <property type="entry name" value="M.MphFilORF64P"/>
</dbReference>
<dbReference type="PANTHER" id="PTHR13370">
    <property type="entry name" value="RNA METHYLASE-RELATED"/>
    <property type="match status" value="1"/>
</dbReference>
<dbReference type="GO" id="GO:0032259">
    <property type="term" value="P:methylation"/>
    <property type="evidence" value="ECO:0007669"/>
    <property type="project" value="UniProtKB-KW"/>
</dbReference>
<name>A0A3G3LZ49_9CAUD</name>
<dbReference type="InterPro" id="IPR029063">
    <property type="entry name" value="SAM-dependent_MTases_sf"/>
</dbReference>
<keyword evidence="3 10" id="KW-0489">Methyltransferase</keyword>
<protein>
    <recommendedName>
        <fullName evidence="2">site-specific DNA-methyltransferase (cytosine-N(4)-specific)</fullName>
        <ecNumber evidence="2">2.1.1.113</ecNumber>
    </recommendedName>
</protein>
<evidence type="ECO:0000256" key="7">
    <source>
        <dbReference type="ARBA" id="ARBA00023125"/>
    </source>
</evidence>
<dbReference type="Pfam" id="PF01555">
    <property type="entry name" value="N6_N4_Mtase"/>
    <property type="match status" value="1"/>
</dbReference>
<dbReference type="GO" id="GO:0003677">
    <property type="term" value="F:DNA binding"/>
    <property type="evidence" value="ECO:0007669"/>
    <property type="project" value="UniProtKB-KW"/>
</dbReference>
<dbReference type="GO" id="GO:0008170">
    <property type="term" value="F:N-methyltransferase activity"/>
    <property type="evidence" value="ECO:0007669"/>
    <property type="project" value="InterPro"/>
</dbReference>
<dbReference type="InterPro" id="IPR017985">
    <property type="entry name" value="MeTrfase_CN4_CS"/>
</dbReference>
<keyword evidence="7" id="KW-0238">DNA-binding</keyword>
<dbReference type="RefSeq" id="YP_009957053.1">
    <property type="nucleotide sequence ID" value="NC_051657.1"/>
</dbReference>
<accession>A0A3G3LZ49</accession>
<dbReference type="SUPFAM" id="SSF53335">
    <property type="entry name" value="S-adenosyl-L-methionine-dependent methyltransferases"/>
    <property type="match status" value="1"/>
</dbReference>
<evidence type="ECO:0000256" key="4">
    <source>
        <dbReference type="ARBA" id="ARBA00022679"/>
    </source>
</evidence>
<comment type="similarity">
    <text evidence="1">Belongs to the N(4)/N(6)-methyltransferase family. N(4) subfamily.</text>
</comment>
<gene>
    <name evidence="10" type="primary">64</name>
    <name evidence="10" type="ORF">PBI_FILUZINO_64</name>
</gene>
<evidence type="ECO:0000259" key="9">
    <source>
        <dbReference type="Pfam" id="PF01555"/>
    </source>
</evidence>
<dbReference type="EC" id="2.1.1.113" evidence="2"/>
<dbReference type="PROSITE" id="PS00093">
    <property type="entry name" value="N4_MTASE"/>
    <property type="match status" value="1"/>
</dbReference>
<evidence type="ECO:0000256" key="6">
    <source>
        <dbReference type="ARBA" id="ARBA00022747"/>
    </source>
</evidence>
<reference evidence="10 11" key="1">
    <citation type="submission" date="2018-10" db="EMBL/GenBank/DDBJ databases">
        <authorList>
            <person name="Garlena R.A."/>
            <person name="Russell D.A."/>
            <person name="Pope W.H."/>
            <person name="Jacobs-Sera D."/>
            <person name="Hatfull G.F."/>
        </authorList>
    </citation>
    <scope>NUCLEOTIDE SEQUENCE [LARGE SCALE GENOMIC DNA]</scope>
</reference>
<keyword evidence="6" id="KW-0680">Restriction system</keyword>
<evidence type="ECO:0000256" key="1">
    <source>
        <dbReference type="ARBA" id="ARBA00010203"/>
    </source>
</evidence>
<evidence type="ECO:0000256" key="8">
    <source>
        <dbReference type="ARBA" id="ARBA00049120"/>
    </source>
</evidence>
<comment type="catalytic activity">
    <reaction evidence="8">
        <text>a 2'-deoxycytidine in DNA + S-adenosyl-L-methionine = an N(4)-methyl-2'-deoxycytidine in DNA + S-adenosyl-L-homocysteine + H(+)</text>
        <dbReference type="Rhea" id="RHEA:16857"/>
        <dbReference type="Rhea" id="RHEA-COMP:11369"/>
        <dbReference type="Rhea" id="RHEA-COMP:13674"/>
        <dbReference type="ChEBI" id="CHEBI:15378"/>
        <dbReference type="ChEBI" id="CHEBI:57856"/>
        <dbReference type="ChEBI" id="CHEBI:59789"/>
        <dbReference type="ChEBI" id="CHEBI:85452"/>
        <dbReference type="ChEBI" id="CHEBI:137933"/>
        <dbReference type="EC" id="2.1.1.113"/>
    </reaction>
</comment>
<dbReference type="EMBL" id="MK016494">
    <property type="protein sequence ID" value="AYQ99411.1"/>
    <property type="molecule type" value="Genomic_DNA"/>
</dbReference>
<evidence type="ECO:0000256" key="5">
    <source>
        <dbReference type="ARBA" id="ARBA00022691"/>
    </source>
</evidence>
<dbReference type="PANTHER" id="PTHR13370:SF3">
    <property type="entry name" value="TRNA (GUANINE(10)-N2)-METHYLTRANSFERASE HOMOLOG"/>
    <property type="match status" value="1"/>
</dbReference>
<evidence type="ECO:0000256" key="2">
    <source>
        <dbReference type="ARBA" id="ARBA00012185"/>
    </source>
</evidence>
<proteinExistence type="inferred from homology"/>
<dbReference type="KEGG" id="vg:60328607"/>
<keyword evidence="5" id="KW-0949">S-adenosyl-L-methionine</keyword>
<dbReference type="GeneID" id="60328607"/>
<organism evidence="10 11">
    <name type="scientific">Mycobacterium phage Filuzino</name>
    <dbReference type="NCBI Taxonomy" id="2484209"/>
    <lineage>
        <taxon>Viruses</taxon>
        <taxon>Duplodnaviria</taxon>
        <taxon>Heunggongvirae</taxon>
        <taxon>Uroviricota</taxon>
        <taxon>Caudoviricetes</taxon>
        <taxon>Gracegardnervirinae</taxon>
        <taxon>Cheoctovirus</taxon>
        <taxon>Cheoctovirus filuzino</taxon>
    </lineage>
</organism>